<evidence type="ECO:0000313" key="2">
    <source>
        <dbReference type="Proteomes" id="UP000001460"/>
    </source>
</evidence>
<proteinExistence type="predicted"/>
<dbReference type="RefSeq" id="XP_002139103.1">
    <property type="nucleotide sequence ID" value="XM_002139067.1"/>
</dbReference>
<gene>
    <name evidence="1" type="ORF">CMU_038200</name>
</gene>
<dbReference type="Proteomes" id="UP000001460">
    <property type="component" value="Unassembled WGS sequence"/>
</dbReference>
<sequence length="298" mass="34548">MKLDKNGQLIFDKVIHNGNNNIHLINDNMEKIISDRKELDKRSILDISELYTSSTKVKDIIPENLLCEILSNCTDIEFFEVPSLMNNESSYKEENIPFKEKKMNKHSRQGENSSIVDRHLEFNVPINESKNSTVDFIIEDNMLIFDNSTENIENIVIEQNTDIDILENRQVKPDNLNRVDDLFLLGAVTEEEEAYYKNFLEPVIKEVPKVADISYKDTLIVVLVYNAIKPTIPKMTISTVINKLITDDKKLTGKNWIRQCPIKIKDLYRSAKVVATTNIQLICDDLLRRLIILSRRYN</sequence>
<protein>
    <submittedName>
        <fullName evidence="1">Uncharacterized protein</fullName>
    </submittedName>
</protein>
<organism evidence="1 2">
    <name type="scientific">Cryptosporidium muris (strain RN66)</name>
    <dbReference type="NCBI Taxonomy" id="441375"/>
    <lineage>
        <taxon>Eukaryota</taxon>
        <taxon>Sar</taxon>
        <taxon>Alveolata</taxon>
        <taxon>Apicomplexa</taxon>
        <taxon>Conoidasida</taxon>
        <taxon>Coccidia</taxon>
        <taxon>Eucoccidiorida</taxon>
        <taxon>Eimeriorina</taxon>
        <taxon>Cryptosporidiidae</taxon>
        <taxon>Cryptosporidium</taxon>
    </lineage>
</organism>
<accession>B6A963</accession>
<name>B6A963_CRYMR</name>
<dbReference type="OrthoDB" id="10441896at2759"/>
<dbReference type="EMBL" id="DS989726">
    <property type="protein sequence ID" value="EEA04754.1"/>
    <property type="molecule type" value="Genomic_DNA"/>
</dbReference>
<keyword evidence="2" id="KW-1185">Reference proteome</keyword>
<dbReference type="VEuPathDB" id="CryptoDB:CMU_038200"/>
<dbReference type="AlphaFoldDB" id="B6A963"/>
<reference evidence="1" key="1">
    <citation type="submission" date="2008-06" db="EMBL/GenBank/DDBJ databases">
        <authorList>
            <person name="Lorenzi H."/>
            <person name="Inman J."/>
            <person name="Miller J."/>
            <person name="Schobel S."/>
            <person name="Amedeo P."/>
            <person name="Caler E.V."/>
            <person name="da Silva J."/>
        </authorList>
    </citation>
    <scope>NUCLEOTIDE SEQUENCE [LARGE SCALE GENOMIC DNA]</scope>
    <source>
        <strain evidence="1">RN66</strain>
    </source>
</reference>
<evidence type="ECO:0000313" key="1">
    <source>
        <dbReference type="EMBL" id="EEA04754.1"/>
    </source>
</evidence>
<dbReference type="GeneID" id="6994169"/>